<organism evidence="2 3">
    <name type="scientific">Haloarcula marismortui (strain ATCC 43049 / DSM 3752 / JCM 8966 / VKM B-1809)</name>
    <name type="common">Halobacterium marismortui</name>
    <dbReference type="NCBI Taxonomy" id="272569"/>
    <lineage>
        <taxon>Archaea</taxon>
        <taxon>Methanobacteriati</taxon>
        <taxon>Methanobacteriota</taxon>
        <taxon>Stenosarchaea group</taxon>
        <taxon>Halobacteria</taxon>
        <taxon>Halobacteriales</taxon>
        <taxon>Haloarculaceae</taxon>
        <taxon>Haloarcula</taxon>
    </lineage>
</organism>
<dbReference type="InterPro" id="IPR042271">
    <property type="entry name" value="Zinicin_2_N"/>
</dbReference>
<dbReference type="AlphaFoldDB" id="Q5V3W4"/>
<dbReference type="Proteomes" id="UP000001169">
    <property type="component" value="Chromosome I"/>
</dbReference>
<evidence type="ECO:0008006" key="4">
    <source>
        <dbReference type="Google" id="ProtNLM"/>
    </source>
</evidence>
<keyword evidence="3" id="KW-1185">Reference proteome</keyword>
<feature type="compositionally biased region" description="Basic residues" evidence="1">
    <location>
        <begin position="1"/>
        <end position="10"/>
    </location>
</feature>
<dbReference type="HOGENOM" id="CLU_059556_0_0_2"/>
<name>Q5V3W4_HALMA</name>
<feature type="compositionally biased region" description="Polar residues" evidence="1">
    <location>
        <begin position="12"/>
        <end position="21"/>
    </location>
</feature>
<dbReference type="STRING" id="272569.rrnAC0801"/>
<dbReference type="eggNOG" id="arCOG04607">
    <property type="taxonomic scope" value="Archaea"/>
</dbReference>
<dbReference type="InterPro" id="IPR018766">
    <property type="entry name" value="Zinicin_2"/>
</dbReference>
<evidence type="ECO:0000313" key="3">
    <source>
        <dbReference type="Proteomes" id="UP000001169"/>
    </source>
</evidence>
<dbReference type="NCBIfam" id="TIGR03624">
    <property type="entry name" value="putative hydrolase"/>
    <property type="match status" value="2"/>
</dbReference>
<dbReference type="EMBL" id="AY596297">
    <property type="protein sequence ID" value="AAV45788.1"/>
    <property type="molecule type" value="Genomic_DNA"/>
</dbReference>
<dbReference type="KEGG" id="hma:rrnAC0801"/>
<protein>
    <recommendedName>
        <fullName evidence="4">Coenzyme F420 biosynthesis-associated protein</fullName>
    </recommendedName>
</protein>
<evidence type="ECO:0000313" key="2">
    <source>
        <dbReference type="EMBL" id="AAV45788.1"/>
    </source>
</evidence>
<dbReference type="PATRIC" id="fig|272569.17.peg.1542"/>
<reference evidence="2 3" key="1">
    <citation type="journal article" date="2004" name="Genome Res.">
        <title>Genome sequence of Haloarcula marismortui: a halophilic archaeon from the Dead Sea.</title>
        <authorList>
            <person name="Baliga N.S."/>
            <person name="Bonneau R."/>
            <person name="Facciotti M.T."/>
            <person name="Pan M."/>
            <person name="Glusman G."/>
            <person name="Deutsch E.W."/>
            <person name="Shannon P."/>
            <person name="Chiu Y."/>
            <person name="Weng R.S."/>
            <person name="Gan R.R."/>
            <person name="Hung P."/>
            <person name="Date S.V."/>
            <person name="Marcotte E."/>
            <person name="Hood L."/>
            <person name="Ng W.V."/>
        </authorList>
    </citation>
    <scope>NUCLEOTIDE SEQUENCE [LARGE SCALE GENOMIC DNA]</scope>
    <source>
        <strain evidence="3">ATCC 43049 / DSM 3752 / JCM 8966 / VKM B-1809</strain>
    </source>
</reference>
<feature type="region of interest" description="Disordered" evidence="1">
    <location>
        <begin position="1"/>
        <end position="23"/>
    </location>
</feature>
<accession>Q5V3W4</accession>
<gene>
    <name evidence="2" type="ordered locus">rrnAC0801</name>
</gene>
<sequence>MTTATKRCRATSRATASNEPNASGRFHREKAYFVPPHFRRMGLYHSVQAVASATGDGPIDWSAVADAAKGATDTGDLTVETPERDGYATDVRDARDRVREVGELAFDLPETVEIQNRHHWIDANVATFSRVMEPIEQQAEYMPGIARVVNTGSMAVALSFLGNNVLGQYDPVLLADNDAHALYFVRPNIHRVADQLNVERDRFRRWIAFHEVTHAAEFGAAPWLSDHLETAMEDAIDNLTDGNIDRTTLGELDTTMTAVEGYAELLMDRAFDDEYDDLRRKVDERRQGRGPIASLMRRLLGLGMKRQQYERGKAFFDTVADARGVAAAGRVWDSPDTLPTEDEIETPTLWIDRVDP</sequence>
<dbReference type="InterPro" id="IPR022454">
    <property type="entry name" value="CHP03883_F420-assoc"/>
</dbReference>
<dbReference type="Pfam" id="PF10103">
    <property type="entry name" value="Zincin_2"/>
    <property type="match status" value="2"/>
</dbReference>
<dbReference type="PANTHER" id="PTHR39420:SF1">
    <property type="entry name" value="HYDROLASE"/>
    <property type="match status" value="1"/>
</dbReference>
<dbReference type="EnsemblBacteria" id="AAV45788">
    <property type="protein sequence ID" value="AAV45788"/>
    <property type="gene ID" value="rrnAC0801"/>
</dbReference>
<dbReference type="SUPFAM" id="SSF55486">
    <property type="entry name" value="Metalloproteases ('zincins'), catalytic domain"/>
    <property type="match status" value="1"/>
</dbReference>
<evidence type="ECO:0000256" key="1">
    <source>
        <dbReference type="SAM" id="MobiDB-lite"/>
    </source>
</evidence>
<proteinExistence type="predicted"/>
<dbReference type="PaxDb" id="272569-rrnAC0801"/>
<dbReference type="PANTHER" id="PTHR39420">
    <property type="match status" value="1"/>
</dbReference>
<dbReference type="Gene3D" id="1.20.150.30">
    <property type="entry name" value="Zincin-like metallopeptidase, N-terminal domain"/>
    <property type="match status" value="1"/>
</dbReference>
<dbReference type="NCBIfam" id="TIGR03883">
    <property type="entry name" value="DUF2342_F420"/>
    <property type="match status" value="1"/>
</dbReference>